<gene>
    <name evidence="5" type="ORF">EV665_1427</name>
</gene>
<evidence type="ECO:0000313" key="5">
    <source>
        <dbReference type="EMBL" id="TCN33367.1"/>
    </source>
</evidence>
<dbReference type="Pfam" id="PF01638">
    <property type="entry name" value="HxlR"/>
    <property type="match status" value="1"/>
</dbReference>
<organism evidence="5 6">
    <name type="scientific">Shinella granuli</name>
    <dbReference type="NCBI Taxonomy" id="323621"/>
    <lineage>
        <taxon>Bacteria</taxon>
        <taxon>Pseudomonadati</taxon>
        <taxon>Pseudomonadota</taxon>
        <taxon>Alphaproteobacteria</taxon>
        <taxon>Hyphomicrobiales</taxon>
        <taxon>Rhizobiaceae</taxon>
        <taxon>Shinella</taxon>
    </lineage>
</organism>
<dbReference type="EMBL" id="SLVX01000042">
    <property type="protein sequence ID" value="TCN33367.1"/>
    <property type="molecule type" value="Genomic_DNA"/>
</dbReference>
<dbReference type="Proteomes" id="UP000295351">
    <property type="component" value="Unassembled WGS sequence"/>
</dbReference>
<dbReference type="AlphaFoldDB" id="A0A4R2BZB9"/>
<keyword evidence="2" id="KW-0238">DNA-binding</keyword>
<dbReference type="PANTHER" id="PTHR33204:SF37">
    <property type="entry name" value="HTH-TYPE TRANSCRIPTIONAL REGULATOR YODB"/>
    <property type="match status" value="1"/>
</dbReference>
<dbReference type="InterPro" id="IPR036390">
    <property type="entry name" value="WH_DNA-bd_sf"/>
</dbReference>
<evidence type="ECO:0000256" key="2">
    <source>
        <dbReference type="ARBA" id="ARBA00023125"/>
    </source>
</evidence>
<dbReference type="SUPFAM" id="SSF46785">
    <property type="entry name" value="Winged helix' DNA-binding domain"/>
    <property type="match status" value="1"/>
</dbReference>
<dbReference type="PANTHER" id="PTHR33204">
    <property type="entry name" value="TRANSCRIPTIONAL REGULATOR, MARR FAMILY"/>
    <property type="match status" value="1"/>
</dbReference>
<comment type="caution">
    <text evidence="5">The sequence shown here is derived from an EMBL/GenBank/DDBJ whole genome shotgun (WGS) entry which is preliminary data.</text>
</comment>
<accession>A0A4R2BZB9</accession>
<dbReference type="RefSeq" id="WP_210234707.1">
    <property type="nucleotide sequence ID" value="NZ_JBHMAM010000048.1"/>
</dbReference>
<dbReference type="Gene3D" id="1.10.10.10">
    <property type="entry name" value="Winged helix-like DNA-binding domain superfamily/Winged helix DNA-binding domain"/>
    <property type="match status" value="1"/>
</dbReference>
<dbReference type="PROSITE" id="PS51118">
    <property type="entry name" value="HTH_HXLR"/>
    <property type="match status" value="1"/>
</dbReference>
<dbReference type="InterPro" id="IPR002577">
    <property type="entry name" value="HTH_HxlR"/>
</dbReference>
<dbReference type="GO" id="GO:0003677">
    <property type="term" value="F:DNA binding"/>
    <property type="evidence" value="ECO:0007669"/>
    <property type="project" value="UniProtKB-KW"/>
</dbReference>
<evidence type="ECO:0000259" key="4">
    <source>
        <dbReference type="PROSITE" id="PS51118"/>
    </source>
</evidence>
<evidence type="ECO:0000256" key="3">
    <source>
        <dbReference type="ARBA" id="ARBA00023163"/>
    </source>
</evidence>
<name>A0A4R2BZB9_SHIGR</name>
<proteinExistence type="predicted"/>
<evidence type="ECO:0000256" key="1">
    <source>
        <dbReference type="ARBA" id="ARBA00023015"/>
    </source>
</evidence>
<keyword evidence="3" id="KW-0804">Transcription</keyword>
<keyword evidence="1" id="KW-0805">Transcription regulation</keyword>
<protein>
    <submittedName>
        <fullName evidence="5">HxlR family transcriptional regulator</fullName>
    </submittedName>
</protein>
<evidence type="ECO:0000313" key="6">
    <source>
        <dbReference type="Proteomes" id="UP000295351"/>
    </source>
</evidence>
<reference evidence="5 6" key="1">
    <citation type="submission" date="2019-03" db="EMBL/GenBank/DDBJ databases">
        <title>Genomic Encyclopedia of Type Strains, Phase IV (KMG-IV): sequencing the most valuable type-strain genomes for metagenomic binning, comparative biology and taxonomic classification.</title>
        <authorList>
            <person name="Goeker M."/>
        </authorList>
    </citation>
    <scope>NUCLEOTIDE SEQUENCE [LARGE SCALE GENOMIC DNA]</scope>
    <source>
        <strain evidence="5 6">DSM 18401</strain>
    </source>
</reference>
<sequence length="126" mass="14100">MKISDPVPGESPLKADCPCRMVFDHLTSRWALLVLIALSDGPLRFHALRDCVEGVSEKMLSQSLKTLVRDGMVSRHVEPTVPPRVSYELTHIGQEVSEPLRAVFEWIGHRVEDIKAAQHRYDATGA</sequence>
<dbReference type="InterPro" id="IPR036388">
    <property type="entry name" value="WH-like_DNA-bd_sf"/>
</dbReference>
<keyword evidence="6" id="KW-1185">Reference proteome</keyword>
<feature type="domain" description="HTH hxlR-type" evidence="4">
    <location>
        <begin position="17"/>
        <end position="115"/>
    </location>
</feature>